<dbReference type="Proteomes" id="UP001215280">
    <property type="component" value="Unassembled WGS sequence"/>
</dbReference>
<evidence type="ECO:0000313" key="2">
    <source>
        <dbReference type="Proteomes" id="UP001215280"/>
    </source>
</evidence>
<gene>
    <name evidence="1" type="ORF">DFH07DRAFT_930570</name>
</gene>
<keyword evidence="2" id="KW-1185">Reference proteome</keyword>
<proteinExistence type="predicted"/>
<evidence type="ECO:0000313" key="1">
    <source>
        <dbReference type="EMBL" id="KAJ7728131.1"/>
    </source>
</evidence>
<protein>
    <recommendedName>
        <fullName evidence="3">F-box domain-containing protein</fullName>
    </recommendedName>
</protein>
<dbReference type="Gene3D" id="1.20.1280.50">
    <property type="match status" value="1"/>
</dbReference>
<dbReference type="EMBL" id="JARJLG010000207">
    <property type="protein sequence ID" value="KAJ7728131.1"/>
    <property type="molecule type" value="Genomic_DNA"/>
</dbReference>
<reference evidence="1" key="1">
    <citation type="submission" date="2023-03" db="EMBL/GenBank/DDBJ databases">
        <title>Massive genome expansion in bonnet fungi (Mycena s.s.) driven by repeated elements and novel gene families across ecological guilds.</title>
        <authorList>
            <consortium name="Lawrence Berkeley National Laboratory"/>
            <person name="Harder C.B."/>
            <person name="Miyauchi S."/>
            <person name="Viragh M."/>
            <person name="Kuo A."/>
            <person name="Thoen E."/>
            <person name="Andreopoulos B."/>
            <person name="Lu D."/>
            <person name="Skrede I."/>
            <person name="Drula E."/>
            <person name="Henrissat B."/>
            <person name="Morin E."/>
            <person name="Kohler A."/>
            <person name="Barry K."/>
            <person name="LaButti K."/>
            <person name="Morin E."/>
            <person name="Salamov A."/>
            <person name="Lipzen A."/>
            <person name="Mereny Z."/>
            <person name="Hegedus B."/>
            <person name="Baldrian P."/>
            <person name="Stursova M."/>
            <person name="Weitz H."/>
            <person name="Taylor A."/>
            <person name="Grigoriev I.V."/>
            <person name="Nagy L.G."/>
            <person name="Martin F."/>
            <person name="Kauserud H."/>
        </authorList>
    </citation>
    <scope>NUCLEOTIDE SEQUENCE</scope>
    <source>
        <strain evidence="1">CBHHK188m</strain>
    </source>
</reference>
<accession>A0AAD7HTX8</accession>
<dbReference type="AlphaFoldDB" id="A0AAD7HTX8"/>
<comment type="caution">
    <text evidence="1">The sequence shown here is derived from an EMBL/GenBank/DDBJ whole genome shotgun (WGS) entry which is preliminary data.</text>
</comment>
<organism evidence="1 2">
    <name type="scientific">Mycena maculata</name>
    <dbReference type="NCBI Taxonomy" id="230809"/>
    <lineage>
        <taxon>Eukaryota</taxon>
        <taxon>Fungi</taxon>
        <taxon>Dikarya</taxon>
        <taxon>Basidiomycota</taxon>
        <taxon>Agaricomycotina</taxon>
        <taxon>Agaricomycetes</taxon>
        <taxon>Agaricomycetidae</taxon>
        <taxon>Agaricales</taxon>
        <taxon>Marasmiineae</taxon>
        <taxon>Mycenaceae</taxon>
        <taxon>Mycena</taxon>
    </lineage>
</organism>
<name>A0AAD7HTX8_9AGAR</name>
<sequence length="531" mass="57534">MSFTESVAFALFDWHCSTSRLPLIKQSMEVVHGSLSLRGRRSIDRLPNELLSAIFIFAIDQHCHDESDPSTTSPTTISQICHRWRQVALSIGGLWTNIVLTFPTSNGQLTRTLNWLERSKTSPLDILLDLRDPAWDWDEDTHGFRWADMKAVLTLLLPCASRWRTVELLTDTWAPIFAFLVHTRPVGPSLNRLEKLHLARCNAYFAAKGELFAPAALSQHLPLFGGDEAVVPRLREVTLTGVHIDWSASPLANLTKLELKYHAADVMPSVAQFAQILATCPDLEVLAIVGRGPQFAASNGIIGGTASSVVHGGSSQPDSGTGSMKLARVTQFSFGFVDINYAVQLLSLFDLPALRELNLEDVSASLLFQPPDDAAPLLEWLAAATHDANDTAFPLPDANATSTSNPISGSIESPSTSRLPMILLETLSLHSIHAPRSTFARFFGACAGLHVLRLCEVNAEALVALEGGSAAAKHRKNSVASAAPLPQLHTISARGVDESLLTRVVQGRGVQLKSFDCEGDSGPESDADDDC</sequence>
<evidence type="ECO:0008006" key="3">
    <source>
        <dbReference type="Google" id="ProtNLM"/>
    </source>
</evidence>